<dbReference type="AlphaFoldDB" id="A0AA40GBH7"/>
<sequence length="165" mass="19351">MRRSDQKIPSKFMIERLLPSSMHHHVNRISRNHSQRIKKIKEITKRIKIYSGEARRVVKFARNPTQSLNTIQSLIALWFVRPRIGTTQCGKRSRQRTLHRSKDLGSMNEKLPRQQLRLHVPKHPQYAMHSTPLSKSVRSNLPQHSKSPKSDSDAPDIQRKRGRED</sequence>
<evidence type="ECO:0000256" key="1">
    <source>
        <dbReference type="SAM" id="MobiDB-lite"/>
    </source>
</evidence>
<name>A0AA40GBH7_9HYME</name>
<protein>
    <submittedName>
        <fullName evidence="2">Uncharacterized protein</fullName>
    </submittedName>
</protein>
<feature type="region of interest" description="Disordered" evidence="1">
    <location>
        <begin position="125"/>
        <end position="165"/>
    </location>
</feature>
<evidence type="ECO:0000313" key="3">
    <source>
        <dbReference type="Proteomes" id="UP001177670"/>
    </source>
</evidence>
<reference evidence="2" key="1">
    <citation type="submission" date="2021-10" db="EMBL/GenBank/DDBJ databases">
        <title>Melipona bicolor Genome sequencing and assembly.</title>
        <authorList>
            <person name="Araujo N.S."/>
            <person name="Arias M.C."/>
        </authorList>
    </citation>
    <scope>NUCLEOTIDE SEQUENCE</scope>
    <source>
        <strain evidence="2">USP_2M_L1-L4_2017</strain>
        <tissue evidence="2">Whole body</tissue>
    </source>
</reference>
<accession>A0AA40GBH7</accession>
<dbReference type="EMBL" id="JAHYIQ010000002">
    <property type="protein sequence ID" value="KAK1134693.1"/>
    <property type="molecule type" value="Genomic_DNA"/>
</dbReference>
<proteinExistence type="predicted"/>
<keyword evidence="3" id="KW-1185">Reference proteome</keyword>
<feature type="compositionally biased region" description="Polar residues" evidence="1">
    <location>
        <begin position="131"/>
        <end position="144"/>
    </location>
</feature>
<gene>
    <name evidence="2" type="ORF">K0M31_007473</name>
</gene>
<feature type="region of interest" description="Disordered" evidence="1">
    <location>
        <begin position="90"/>
        <end position="113"/>
    </location>
</feature>
<comment type="caution">
    <text evidence="2">The sequence shown here is derived from an EMBL/GenBank/DDBJ whole genome shotgun (WGS) entry which is preliminary data.</text>
</comment>
<organism evidence="2 3">
    <name type="scientific">Melipona bicolor</name>
    <dbReference type="NCBI Taxonomy" id="60889"/>
    <lineage>
        <taxon>Eukaryota</taxon>
        <taxon>Metazoa</taxon>
        <taxon>Ecdysozoa</taxon>
        <taxon>Arthropoda</taxon>
        <taxon>Hexapoda</taxon>
        <taxon>Insecta</taxon>
        <taxon>Pterygota</taxon>
        <taxon>Neoptera</taxon>
        <taxon>Endopterygota</taxon>
        <taxon>Hymenoptera</taxon>
        <taxon>Apocrita</taxon>
        <taxon>Aculeata</taxon>
        <taxon>Apoidea</taxon>
        <taxon>Anthophila</taxon>
        <taxon>Apidae</taxon>
        <taxon>Melipona</taxon>
    </lineage>
</organism>
<dbReference type="Proteomes" id="UP001177670">
    <property type="component" value="Unassembled WGS sequence"/>
</dbReference>
<feature type="compositionally biased region" description="Basic and acidic residues" evidence="1">
    <location>
        <begin position="148"/>
        <end position="165"/>
    </location>
</feature>
<evidence type="ECO:0000313" key="2">
    <source>
        <dbReference type="EMBL" id="KAK1134693.1"/>
    </source>
</evidence>